<dbReference type="AlphaFoldDB" id="A0AAW0FVA3"/>
<feature type="compositionally biased region" description="Polar residues" evidence="1">
    <location>
        <begin position="358"/>
        <end position="390"/>
    </location>
</feature>
<feature type="compositionally biased region" description="Pro residues" evidence="1">
    <location>
        <begin position="67"/>
        <end position="80"/>
    </location>
</feature>
<dbReference type="GO" id="GO:0006458">
    <property type="term" value="P:'de novo' protein folding"/>
    <property type="evidence" value="ECO:0007669"/>
    <property type="project" value="InterPro"/>
</dbReference>
<dbReference type="InterPro" id="IPR003903">
    <property type="entry name" value="UIM_dom"/>
</dbReference>
<dbReference type="GO" id="GO:0005783">
    <property type="term" value="C:endoplasmic reticulum"/>
    <property type="evidence" value="ECO:0007669"/>
    <property type="project" value="InterPro"/>
</dbReference>
<evidence type="ECO:0000256" key="1">
    <source>
        <dbReference type="SAM" id="MobiDB-lite"/>
    </source>
</evidence>
<protein>
    <submittedName>
        <fullName evidence="2">Uncharacterized protein</fullName>
    </submittedName>
</protein>
<feature type="region of interest" description="Disordered" evidence="1">
    <location>
        <begin position="225"/>
        <end position="449"/>
    </location>
</feature>
<evidence type="ECO:0000313" key="2">
    <source>
        <dbReference type="EMBL" id="KAK7682999.1"/>
    </source>
</evidence>
<feature type="compositionally biased region" description="Basic and acidic residues" evidence="1">
    <location>
        <begin position="97"/>
        <end position="114"/>
    </location>
</feature>
<dbReference type="Pfam" id="PF10681">
    <property type="entry name" value="Rot1"/>
    <property type="match status" value="1"/>
</dbReference>
<accession>A0AAW0FVA3</accession>
<name>A0AAW0FVA3_9APHY</name>
<feature type="compositionally biased region" description="Polar residues" evidence="1">
    <location>
        <begin position="225"/>
        <end position="250"/>
    </location>
</feature>
<feature type="compositionally biased region" description="Acidic residues" evidence="1">
    <location>
        <begin position="331"/>
        <end position="343"/>
    </location>
</feature>
<sequence length="449" mass="50656">MFLHHKKELVGTWSSKSNTVFTGPGFYDPVDELIIEPDLPENDEDEQLRKAIELSLKESGQQVAAPAPAPAPAPPSPPQPQDDESEEMKAAIAASLKEFEAQEKLHKQHVEQETYLKNQPQPQPASDFYANIPFDNKPQQNVQQQQAQQAQQVQQFQQFQPQQPQQPMSEQPTKPQVEDLTQQEEESINLFITLMNNTKNDASKQNNIIYDRNLKSKLNQAYNNHYISNYPPQQSQQPTGQRLPPQQTNPYAAPYPLEELKSQNSLMNSPPNHTLPTQPSSFYPNSQQGNPSYPSNSSIPTPFDSNDHEYNQEKQQSAYPSYPTAPSYPPEDSESNEESDNESVESRYPVLPGHDQNTDPSQLPNSDPSQLSNTSAPIDSQPQRVHSVNTRYPPIERIDSEFSQVSSPINNLQQELPSVPHFDQPLLHSRTSSSATSKHRVEPEPLIEL</sequence>
<organism evidence="2 3">
    <name type="scientific">Cerrena zonata</name>
    <dbReference type="NCBI Taxonomy" id="2478898"/>
    <lineage>
        <taxon>Eukaryota</taxon>
        <taxon>Fungi</taxon>
        <taxon>Dikarya</taxon>
        <taxon>Basidiomycota</taxon>
        <taxon>Agaricomycotina</taxon>
        <taxon>Agaricomycetes</taxon>
        <taxon>Polyporales</taxon>
        <taxon>Cerrenaceae</taxon>
        <taxon>Cerrena</taxon>
    </lineage>
</organism>
<evidence type="ECO:0000313" key="3">
    <source>
        <dbReference type="Proteomes" id="UP001385951"/>
    </source>
</evidence>
<dbReference type="Gene3D" id="6.10.140.100">
    <property type="match status" value="1"/>
</dbReference>
<proteinExistence type="predicted"/>
<dbReference type="Proteomes" id="UP001385951">
    <property type="component" value="Unassembled WGS sequence"/>
</dbReference>
<feature type="region of interest" description="Disordered" evidence="1">
    <location>
        <begin position="55"/>
        <end position="184"/>
    </location>
</feature>
<dbReference type="Pfam" id="PF02809">
    <property type="entry name" value="UIM"/>
    <property type="match status" value="2"/>
</dbReference>
<dbReference type="PROSITE" id="PS50330">
    <property type="entry name" value="UIM"/>
    <property type="match status" value="2"/>
</dbReference>
<comment type="caution">
    <text evidence="2">The sequence shown here is derived from an EMBL/GenBank/DDBJ whole genome shotgun (WGS) entry which is preliminary data.</text>
</comment>
<feature type="compositionally biased region" description="Low complexity" evidence="1">
    <location>
        <begin position="138"/>
        <end position="167"/>
    </location>
</feature>
<gene>
    <name evidence="2" type="ORF">QCA50_014032</name>
</gene>
<dbReference type="SMART" id="SM00726">
    <property type="entry name" value="UIM"/>
    <property type="match status" value="2"/>
</dbReference>
<dbReference type="InterPro" id="IPR019623">
    <property type="entry name" value="Rot1"/>
</dbReference>
<keyword evidence="3" id="KW-1185">Reference proteome</keyword>
<reference evidence="2 3" key="1">
    <citation type="submission" date="2022-09" db="EMBL/GenBank/DDBJ databases">
        <authorList>
            <person name="Palmer J.M."/>
        </authorList>
    </citation>
    <scope>NUCLEOTIDE SEQUENCE [LARGE SCALE GENOMIC DNA]</scope>
    <source>
        <strain evidence="2 3">DSM 7382</strain>
    </source>
</reference>
<dbReference type="EMBL" id="JASBNA010000033">
    <property type="protein sequence ID" value="KAK7682999.1"/>
    <property type="molecule type" value="Genomic_DNA"/>
</dbReference>
<feature type="compositionally biased region" description="Polar residues" evidence="1">
    <location>
        <begin position="262"/>
        <end position="304"/>
    </location>
</feature>
<feature type="compositionally biased region" description="Polar residues" evidence="1">
    <location>
        <begin position="401"/>
        <end position="416"/>
    </location>
</feature>